<keyword evidence="2" id="KW-1185">Reference proteome</keyword>
<reference evidence="1 2" key="1">
    <citation type="submission" date="2012-05" db="EMBL/GenBank/DDBJ databases">
        <title>Recombination and specialization in a pathogen metapopulation.</title>
        <authorList>
            <person name="Gardiner A."/>
            <person name="Kemen E."/>
            <person name="Schultz-Larsen T."/>
            <person name="MacLean D."/>
            <person name="Van Oosterhout C."/>
            <person name="Jones J.D.G."/>
        </authorList>
    </citation>
    <scope>NUCLEOTIDE SEQUENCE [LARGE SCALE GENOMIC DNA]</scope>
    <source>
        <strain evidence="1 2">Ac Nc2</strain>
    </source>
</reference>
<protein>
    <submittedName>
        <fullName evidence="1">Uncharacterized protein</fullName>
    </submittedName>
</protein>
<gene>
    <name evidence="1" type="ORF">BN9_102250</name>
</gene>
<dbReference type="InParanoid" id="A0A024GR30"/>
<evidence type="ECO:0000313" key="2">
    <source>
        <dbReference type="Proteomes" id="UP000053237"/>
    </source>
</evidence>
<comment type="caution">
    <text evidence="1">The sequence shown here is derived from an EMBL/GenBank/DDBJ whole genome shotgun (WGS) entry which is preliminary data.</text>
</comment>
<accession>A0A024GR30</accession>
<organism evidence="1 2">
    <name type="scientific">Albugo candida</name>
    <dbReference type="NCBI Taxonomy" id="65357"/>
    <lineage>
        <taxon>Eukaryota</taxon>
        <taxon>Sar</taxon>
        <taxon>Stramenopiles</taxon>
        <taxon>Oomycota</taxon>
        <taxon>Peronosporomycetes</taxon>
        <taxon>Albuginales</taxon>
        <taxon>Albuginaceae</taxon>
        <taxon>Albugo</taxon>
    </lineage>
</organism>
<dbReference type="Proteomes" id="UP000053237">
    <property type="component" value="Unassembled WGS sequence"/>
</dbReference>
<proteinExistence type="predicted"/>
<dbReference type="EMBL" id="CAIX01000263">
    <property type="protein sequence ID" value="CCI48987.1"/>
    <property type="molecule type" value="Genomic_DNA"/>
</dbReference>
<sequence>MFEVPNCIPVECRLRSDVYKTEMKNSVIWKQKYQTDTTIPSFWNQAIPMSDATKQAFLCLWVVLRLLIRLRIGKVLLGFPYQTHTSTIDASVIVNKIYRCDSVAVDIDFFLS</sequence>
<name>A0A024GR30_9STRA</name>
<evidence type="ECO:0000313" key="1">
    <source>
        <dbReference type="EMBL" id="CCI48987.1"/>
    </source>
</evidence>
<dbReference type="AlphaFoldDB" id="A0A024GR30"/>